<organism evidence="1">
    <name type="scientific">Serratia fonticola</name>
    <dbReference type="NCBI Taxonomy" id="47917"/>
    <lineage>
        <taxon>Bacteria</taxon>
        <taxon>Pseudomonadati</taxon>
        <taxon>Pseudomonadota</taxon>
        <taxon>Gammaproteobacteria</taxon>
        <taxon>Enterobacterales</taxon>
        <taxon>Yersiniaceae</taxon>
        <taxon>Serratia</taxon>
    </lineage>
</organism>
<protein>
    <submittedName>
        <fullName evidence="1">Uncharacterized protein</fullName>
    </submittedName>
</protein>
<name>A0A4U9W1J9_SERFO</name>
<accession>A0A4U9W1J9</accession>
<gene>
    <name evidence="1" type="ORF">NCTC12965_06187</name>
</gene>
<dbReference type="AlphaFoldDB" id="A0A4U9W1J9"/>
<sequence>MMVVERNSKREWTLGEVVSLGLNYNKIRNDLFLHLFIKTLWEIGLSVIYTECFG</sequence>
<proteinExistence type="predicted"/>
<dbReference type="EMBL" id="CABEEZ010000125">
    <property type="protein sequence ID" value="VTR51584.1"/>
    <property type="molecule type" value="Genomic_DNA"/>
</dbReference>
<reference evidence="1" key="1">
    <citation type="submission" date="2019-05" db="EMBL/GenBank/DDBJ databases">
        <authorList>
            <consortium name="Pathogen Informatics"/>
        </authorList>
    </citation>
    <scope>NUCLEOTIDE SEQUENCE [LARGE SCALE GENOMIC DNA]</scope>
    <source>
        <strain evidence="1">NCTC12965</strain>
    </source>
</reference>
<evidence type="ECO:0000313" key="1">
    <source>
        <dbReference type="EMBL" id="VTR51584.1"/>
    </source>
</evidence>